<comment type="similarity">
    <text evidence="6">Belongs to the ABC-4 integral membrane protein family.</text>
</comment>
<dbReference type="RefSeq" id="WP_377433254.1">
    <property type="nucleotide sequence ID" value="NZ_JBHSPR010000085.1"/>
</dbReference>
<feature type="transmembrane region" description="Helical" evidence="8">
    <location>
        <begin position="350"/>
        <end position="371"/>
    </location>
</feature>
<evidence type="ECO:0000259" key="9">
    <source>
        <dbReference type="Pfam" id="PF02687"/>
    </source>
</evidence>
<feature type="transmembrane region" description="Helical" evidence="8">
    <location>
        <begin position="718"/>
        <end position="742"/>
    </location>
</feature>
<evidence type="ECO:0000256" key="2">
    <source>
        <dbReference type="ARBA" id="ARBA00022475"/>
    </source>
</evidence>
<feature type="transmembrane region" description="Helical" evidence="8">
    <location>
        <begin position="468"/>
        <end position="491"/>
    </location>
</feature>
<dbReference type="PANTHER" id="PTHR30572:SF4">
    <property type="entry name" value="ABC TRANSPORTER PERMEASE YTRF"/>
    <property type="match status" value="1"/>
</dbReference>
<evidence type="ECO:0000313" key="11">
    <source>
        <dbReference type="Proteomes" id="UP001596203"/>
    </source>
</evidence>
<evidence type="ECO:0000256" key="7">
    <source>
        <dbReference type="SAM" id="MobiDB-lite"/>
    </source>
</evidence>
<dbReference type="EMBL" id="JBHSPR010000085">
    <property type="protein sequence ID" value="MFC6023228.1"/>
    <property type="molecule type" value="Genomic_DNA"/>
</dbReference>
<dbReference type="Pfam" id="PF02687">
    <property type="entry name" value="FtsX"/>
    <property type="match status" value="1"/>
</dbReference>
<proteinExistence type="inferred from homology"/>
<organism evidence="10 11">
    <name type="scientific">Plantactinospora solaniradicis</name>
    <dbReference type="NCBI Taxonomy" id="1723736"/>
    <lineage>
        <taxon>Bacteria</taxon>
        <taxon>Bacillati</taxon>
        <taxon>Actinomycetota</taxon>
        <taxon>Actinomycetes</taxon>
        <taxon>Micromonosporales</taxon>
        <taxon>Micromonosporaceae</taxon>
        <taxon>Plantactinospora</taxon>
    </lineage>
</organism>
<comment type="caution">
    <text evidence="10">The sequence shown here is derived from an EMBL/GenBank/DDBJ whole genome shotgun (WGS) entry which is preliminary data.</text>
</comment>
<feature type="transmembrane region" description="Helical" evidence="8">
    <location>
        <begin position="300"/>
        <end position="330"/>
    </location>
</feature>
<evidence type="ECO:0000256" key="4">
    <source>
        <dbReference type="ARBA" id="ARBA00022989"/>
    </source>
</evidence>
<comment type="subcellular location">
    <subcellularLocation>
        <location evidence="1">Cell membrane</location>
        <topology evidence="1">Multi-pass membrane protein</topology>
    </subcellularLocation>
</comment>
<evidence type="ECO:0000313" key="10">
    <source>
        <dbReference type="EMBL" id="MFC6023228.1"/>
    </source>
</evidence>
<dbReference type="Proteomes" id="UP001596203">
    <property type="component" value="Unassembled WGS sequence"/>
</dbReference>
<gene>
    <name evidence="10" type="ORF">ACFP2T_44640</name>
</gene>
<keyword evidence="4 8" id="KW-1133">Transmembrane helix</keyword>
<feature type="domain" description="ABC3 transporter permease C-terminal" evidence="9">
    <location>
        <begin position="260"/>
        <end position="376"/>
    </location>
</feature>
<keyword evidence="3 8" id="KW-0812">Transmembrane</keyword>
<evidence type="ECO:0000256" key="1">
    <source>
        <dbReference type="ARBA" id="ARBA00004651"/>
    </source>
</evidence>
<evidence type="ECO:0000256" key="5">
    <source>
        <dbReference type="ARBA" id="ARBA00023136"/>
    </source>
</evidence>
<protein>
    <submittedName>
        <fullName evidence="10">ABC transporter permease</fullName>
    </submittedName>
</protein>
<accession>A0ABW1KS43</accession>
<feature type="transmembrane region" description="Helical" evidence="8">
    <location>
        <begin position="424"/>
        <end position="447"/>
    </location>
</feature>
<feature type="compositionally biased region" description="Polar residues" evidence="7">
    <location>
        <begin position="230"/>
        <end position="239"/>
    </location>
</feature>
<keyword evidence="5 8" id="KW-0472">Membrane</keyword>
<evidence type="ECO:0000256" key="8">
    <source>
        <dbReference type="SAM" id="Phobius"/>
    </source>
</evidence>
<keyword evidence="2" id="KW-1003">Cell membrane</keyword>
<name>A0ABW1KS43_9ACTN</name>
<feature type="transmembrane region" description="Helical" evidence="8">
    <location>
        <begin position="807"/>
        <end position="827"/>
    </location>
</feature>
<sequence>MTGELVGSWRTAVRIARRSAARNRGRSVLILLMLLLPAYAATLLVVAWANVASLGRDLDFQIGAADVVLSAEPAELRRVVATLPAGSRTVPHAVGRTVVALPSGGLAGHEYEATDPTDPLNRGRYVLRAGTAPRGAAEVALSSAMAARLGAGIGDQIEAGMPQRRLTVVGIIDLSRSLKLAALVVPPDVALSAGASRSLLVDVAGDPSVWIRPPVGPGEITHHGDGSWSEAGQSYTATDRQSLSPPAAYRATQAAATALVVSFAAAQVVLLTGAAFLVGARRQRRELALIAAVGGNPRQVGRVVLAGGLVLGAVAAGIGSALGLATFALVGPTIERVADHPIIDVSVPGWSVAGVAAATIAIGLVAAYLPARTAGRGPLRAALGGLRTRSRADLGWLGLGLVLLTGGTVTLFQAARPDGRTELIVAGGVALLLGVTAGTPALVRAIGRTAWLLPLSGRLALRHAARHHLRTAAAVAAVSAAVAGSVALTLVGAARGEAAQAWRDARDGQVLLPAEAAAVLGPDGIGRLADALPARSAVALRTAVDPTRPGTRWAHPEVMVEQLTGAAAAAADQVGIAVGGAETIRAVTGRDATTAELDALRNGAAVAFNDRLVVDGQVAGAIGDDGPKLLPAVVAVRGEYFRELPGVLVSEATARRLGLTPTAGHLLVDTTRTPRPDELAAATTILLRAQLAAEPVRGAPFTVEPAAVRVAGTDPRTMFYVLAVVSAVVTVAASLVAVGLAGSEMRDDLSTMTAVGAAPGVRRRITAAQAAVVVGLGAPLGLLAGIGPAAGYVAFDAGADWQTPWGRLLLVVAVPAALATLLAATFVRTRPGLARRAG</sequence>
<reference evidence="11" key="1">
    <citation type="journal article" date="2019" name="Int. J. Syst. Evol. Microbiol.">
        <title>The Global Catalogue of Microorganisms (GCM) 10K type strain sequencing project: providing services to taxonomists for standard genome sequencing and annotation.</title>
        <authorList>
            <consortium name="The Broad Institute Genomics Platform"/>
            <consortium name="The Broad Institute Genome Sequencing Center for Infectious Disease"/>
            <person name="Wu L."/>
            <person name="Ma J."/>
        </authorList>
    </citation>
    <scope>NUCLEOTIDE SEQUENCE [LARGE SCALE GENOMIC DNA]</scope>
    <source>
        <strain evidence="11">ZS-35-S2</strain>
    </source>
</reference>
<dbReference type="InterPro" id="IPR050250">
    <property type="entry name" value="Macrolide_Exporter_MacB"/>
</dbReference>
<feature type="transmembrane region" description="Helical" evidence="8">
    <location>
        <begin position="770"/>
        <end position="795"/>
    </location>
</feature>
<feature type="region of interest" description="Disordered" evidence="7">
    <location>
        <begin position="215"/>
        <end position="239"/>
    </location>
</feature>
<evidence type="ECO:0000256" key="6">
    <source>
        <dbReference type="ARBA" id="ARBA00038076"/>
    </source>
</evidence>
<feature type="transmembrane region" description="Helical" evidence="8">
    <location>
        <begin position="254"/>
        <end position="279"/>
    </location>
</feature>
<dbReference type="PANTHER" id="PTHR30572">
    <property type="entry name" value="MEMBRANE COMPONENT OF TRANSPORTER-RELATED"/>
    <property type="match status" value="1"/>
</dbReference>
<feature type="transmembrane region" description="Helical" evidence="8">
    <location>
        <begin position="392"/>
        <end position="412"/>
    </location>
</feature>
<feature type="transmembrane region" description="Helical" evidence="8">
    <location>
        <begin position="28"/>
        <end position="49"/>
    </location>
</feature>
<evidence type="ECO:0000256" key="3">
    <source>
        <dbReference type="ARBA" id="ARBA00022692"/>
    </source>
</evidence>
<dbReference type="InterPro" id="IPR003838">
    <property type="entry name" value="ABC3_permease_C"/>
</dbReference>
<keyword evidence="11" id="KW-1185">Reference proteome</keyword>